<proteinExistence type="predicted"/>
<dbReference type="PANTHER" id="PTHR21180:SF32">
    <property type="entry name" value="ENDONUCLEASE_EXONUCLEASE_PHOSPHATASE FAMILY DOMAIN-CONTAINING PROTEIN 1"/>
    <property type="match status" value="1"/>
</dbReference>
<gene>
    <name evidence="2" type="ORF">SAMN06272737_1573</name>
</gene>
<feature type="transmembrane region" description="Helical" evidence="1">
    <location>
        <begin position="91"/>
        <end position="110"/>
    </location>
</feature>
<keyword evidence="3" id="KW-1185">Reference proteome</keyword>
<dbReference type="InterPro" id="IPR010994">
    <property type="entry name" value="RuvA_2-like"/>
</dbReference>
<reference evidence="2 3" key="1">
    <citation type="submission" date="2017-06" db="EMBL/GenBank/DDBJ databases">
        <authorList>
            <person name="Kim H.J."/>
            <person name="Triplett B.A."/>
        </authorList>
    </citation>
    <scope>NUCLEOTIDE SEQUENCE [LARGE SCALE GENOMIC DNA]</scope>
    <source>
        <strain evidence="2 3">DSM 44272</strain>
    </source>
</reference>
<dbReference type="OrthoDB" id="9790239at2"/>
<feature type="transmembrane region" description="Helical" evidence="1">
    <location>
        <begin position="61"/>
        <end position="79"/>
    </location>
</feature>
<dbReference type="Gene3D" id="1.10.150.320">
    <property type="entry name" value="Photosystem II 12 kDa extrinsic protein"/>
    <property type="match status" value="1"/>
</dbReference>
<keyword evidence="1" id="KW-0812">Transmembrane</keyword>
<evidence type="ECO:0000313" key="3">
    <source>
        <dbReference type="Proteomes" id="UP000198403"/>
    </source>
</evidence>
<organism evidence="2 3">
    <name type="scientific">Blastococcus mobilis</name>
    <dbReference type="NCBI Taxonomy" id="1938746"/>
    <lineage>
        <taxon>Bacteria</taxon>
        <taxon>Bacillati</taxon>
        <taxon>Actinomycetota</taxon>
        <taxon>Actinomycetes</taxon>
        <taxon>Geodermatophilales</taxon>
        <taxon>Geodermatophilaceae</taxon>
        <taxon>Blastococcus</taxon>
    </lineage>
</organism>
<dbReference type="EMBL" id="FZNO01000057">
    <property type="protein sequence ID" value="SNR98832.1"/>
    <property type="molecule type" value="Genomic_DNA"/>
</dbReference>
<keyword evidence="1" id="KW-1133">Transmembrane helix</keyword>
<sequence length="300" mass="32043">MSFGSTDPRSVGTNGRSQQLLASRAWRWRNSLWLLGPVLGLGMITWASFLYVGRKARRTDWLVAGVLYAVAAAVLFYFIDGTEGPDGESNEWTGGAIVALWIAGMVHAFLSNRAWLTWRANAQPWYATAAQQQVGPGPGQAAAPELAALGVDPNQYYAAGPQFQAGPPPAPAFPMRPQGFQPPTPSAGFPPPMTHAGFLPPMPQPFQPPMPGAGPQAPVRLDVNSASEQQLSQLPGLTPERVHRAVQARSGRGGFGSVQEFADAAGLAPHEHARIRELVQCSAPPSRTPPRNASGRIVDF</sequence>
<feature type="transmembrane region" description="Helical" evidence="1">
    <location>
        <begin position="32"/>
        <end position="52"/>
    </location>
</feature>
<dbReference type="InterPro" id="IPR051675">
    <property type="entry name" value="Endo/Exo/Phosphatase_dom_1"/>
</dbReference>
<dbReference type="Proteomes" id="UP000198403">
    <property type="component" value="Unassembled WGS sequence"/>
</dbReference>
<dbReference type="GO" id="GO:0015627">
    <property type="term" value="C:type II protein secretion system complex"/>
    <property type="evidence" value="ECO:0007669"/>
    <property type="project" value="TreeGrafter"/>
</dbReference>
<dbReference type="GO" id="GO:0015628">
    <property type="term" value="P:protein secretion by the type II secretion system"/>
    <property type="evidence" value="ECO:0007669"/>
    <property type="project" value="TreeGrafter"/>
</dbReference>
<dbReference type="RefSeq" id="WP_089339056.1">
    <property type="nucleotide sequence ID" value="NZ_FZNO01000057.1"/>
</dbReference>
<dbReference type="Pfam" id="PF12836">
    <property type="entry name" value="HHH_3"/>
    <property type="match status" value="1"/>
</dbReference>
<dbReference type="PANTHER" id="PTHR21180">
    <property type="entry name" value="ENDONUCLEASE/EXONUCLEASE/PHOSPHATASE FAMILY DOMAIN-CONTAINING PROTEIN 1"/>
    <property type="match status" value="1"/>
</dbReference>
<keyword evidence="1" id="KW-0472">Membrane</keyword>
<accession>A0A239AU33</accession>
<evidence type="ECO:0000256" key="1">
    <source>
        <dbReference type="SAM" id="Phobius"/>
    </source>
</evidence>
<dbReference type="AlphaFoldDB" id="A0A239AU33"/>
<name>A0A239AU33_9ACTN</name>
<evidence type="ECO:0000313" key="2">
    <source>
        <dbReference type="EMBL" id="SNR98832.1"/>
    </source>
</evidence>
<dbReference type="SUPFAM" id="SSF47781">
    <property type="entry name" value="RuvA domain 2-like"/>
    <property type="match status" value="1"/>
</dbReference>
<protein>
    <submittedName>
        <fullName evidence="2">Helix-hairpin-helix motif-containing protein</fullName>
    </submittedName>
</protein>